<organism evidence="1">
    <name type="scientific">marine metagenome</name>
    <dbReference type="NCBI Taxonomy" id="408172"/>
    <lineage>
        <taxon>unclassified sequences</taxon>
        <taxon>metagenomes</taxon>
        <taxon>ecological metagenomes</taxon>
    </lineage>
</organism>
<dbReference type="EMBL" id="UINC01060055">
    <property type="protein sequence ID" value="SVB84151.1"/>
    <property type="molecule type" value="Genomic_DNA"/>
</dbReference>
<feature type="non-terminal residue" evidence="1">
    <location>
        <position position="133"/>
    </location>
</feature>
<name>A0A382HCF7_9ZZZZ</name>
<sequence length="133" mass="15558">MILTFVLFNTKDFWTDFIPSFQEKAIQGGLENSQEYKNILDLQKAFVRNAKKIKPSVVSVNRVKELIEKSSWYYPHNHGSEPWYSKIRNLFVQSLKSRMYAIENVGSGIILDSNGYILTNYHVIKKLDRILIK</sequence>
<dbReference type="AlphaFoldDB" id="A0A382HCF7"/>
<gene>
    <name evidence="1" type="ORF">METZ01_LOCUS237005</name>
</gene>
<evidence type="ECO:0008006" key="2">
    <source>
        <dbReference type="Google" id="ProtNLM"/>
    </source>
</evidence>
<dbReference type="Gene3D" id="2.40.10.10">
    <property type="entry name" value="Trypsin-like serine proteases"/>
    <property type="match status" value="1"/>
</dbReference>
<accession>A0A382HCF7</accession>
<dbReference type="SUPFAM" id="SSF50494">
    <property type="entry name" value="Trypsin-like serine proteases"/>
    <property type="match status" value="1"/>
</dbReference>
<dbReference type="InterPro" id="IPR043504">
    <property type="entry name" value="Peptidase_S1_PA_chymotrypsin"/>
</dbReference>
<proteinExistence type="predicted"/>
<evidence type="ECO:0000313" key="1">
    <source>
        <dbReference type="EMBL" id="SVB84151.1"/>
    </source>
</evidence>
<dbReference type="InterPro" id="IPR009003">
    <property type="entry name" value="Peptidase_S1_PA"/>
</dbReference>
<protein>
    <recommendedName>
        <fullName evidence="2">Serine protease</fullName>
    </recommendedName>
</protein>
<reference evidence="1" key="1">
    <citation type="submission" date="2018-05" db="EMBL/GenBank/DDBJ databases">
        <authorList>
            <person name="Lanie J.A."/>
            <person name="Ng W.-L."/>
            <person name="Kazmierczak K.M."/>
            <person name="Andrzejewski T.M."/>
            <person name="Davidsen T.M."/>
            <person name="Wayne K.J."/>
            <person name="Tettelin H."/>
            <person name="Glass J.I."/>
            <person name="Rusch D."/>
            <person name="Podicherti R."/>
            <person name="Tsui H.-C.T."/>
            <person name="Winkler M.E."/>
        </authorList>
    </citation>
    <scope>NUCLEOTIDE SEQUENCE</scope>
</reference>